<evidence type="ECO:0000256" key="2">
    <source>
        <dbReference type="ARBA" id="ARBA00021310"/>
    </source>
</evidence>
<dbReference type="NCBIfam" id="TIGR00613">
    <property type="entry name" value="reco"/>
    <property type="match status" value="1"/>
</dbReference>
<dbReference type="InterPro" id="IPR037278">
    <property type="entry name" value="ARFGAP/RecO"/>
</dbReference>
<gene>
    <name evidence="7" type="primary">recO</name>
    <name evidence="9" type="ORF">HMPREF3213_01129</name>
</gene>
<accession>A0A133KXK8</accession>
<dbReference type="PATRIC" id="fig|1398.22.peg.1139"/>
<dbReference type="GO" id="GO:0006302">
    <property type="term" value="P:double-strand break repair"/>
    <property type="evidence" value="ECO:0007669"/>
    <property type="project" value="TreeGrafter"/>
</dbReference>
<evidence type="ECO:0000256" key="1">
    <source>
        <dbReference type="ARBA" id="ARBA00007452"/>
    </source>
</evidence>
<comment type="similarity">
    <text evidence="1 7">Belongs to the RecO family.</text>
</comment>
<reference evidence="10" key="1">
    <citation type="submission" date="2016-01" db="EMBL/GenBank/DDBJ databases">
        <authorList>
            <person name="Mitreva M."/>
            <person name="Pepin K.H."/>
            <person name="Mihindukulasuriya K.A."/>
            <person name="Fulton R."/>
            <person name="Fronick C."/>
            <person name="O'Laughlin M."/>
            <person name="Miner T."/>
            <person name="Herter B."/>
            <person name="Rosa B.A."/>
            <person name="Cordes M."/>
            <person name="Tomlinson C."/>
            <person name="Wollam A."/>
            <person name="Palsikar V.B."/>
            <person name="Mardis E.R."/>
            <person name="Wilson R.K."/>
        </authorList>
    </citation>
    <scope>NUCLEOTIDE SEQUENCE [LARGE SCALE GENOMIC DNA]</scope>
    <source>
        <strain evidence="10">GED7749B</strain>
    </source>
</reference>
<evidence type="ECO:0000259" key="8">
    <source>
        <dbReference type="Pfam" id="PF11967"/>
    </source>
</evidence>
<comment type="caution">
    <text evidence="9">The sequence shown here is derived from an EMBL/GenBank/DDBJ whole genome shotgun (WGS) entry which is preliminary data.</text>
</comment>
<dbReference type="Pfam" id="PF11967">
    <property type="entry name" value="RecO_N"/>
    <property type="match status" value="1"/>
</dbReference>
<dbReference type="Gene3D" id="2.40.50.140">
    <property type="entry name" value="Nucleic acid-binding proteins"/>
    <property type="match status" value="1"/>
</dbReference>
<name>A0A133KXK8_HEYCO</name>
<keyword evidence="5 7" id="KW-0234">DNA repair</keyword>
<dbReference type="HAMAP" id="MF_00201">
    <property type="entry name" value="RecO"/>
    <property type="match status" value="1"/>
</dbReference>
<dbReference type="InterPro" id="IPR003717">
    <property type="entry name" value="RecO"/>
</dbReference>
<proteinExistence type="inferred from homology"/>
<dbReference type="Proteomes" id="UP000070376">
    <property type="component" value="Unassembled WGS sequence"/>
</dbReference>
<dbReference type="SUPFAM" id="SSF50249">
    <property type="entry name" value="Nucleic acid-binding proteins"/>
    <property type="match status" value="1"/>
</dbReference>
<dbReference type="Pfam" id="PF02565">
    <property type="entry name" value="RecO_C"/>
    <property type="match status" value="1"/>
</dbReference>
<keyword evidence="3 7" id="KW-0227">DNA damage</keyword>
<evidence type="ECO:0000256" key="6">
    <source>
        <dbReference type="ARBA" id="ARBA00033409"/>
    </source>
</evidence>
<dbReference type="AlphaFoldDB" id="A0A133KXK8"/>
<dbReference type="Gene3D" id="1.20.1440.120">
    <property type="entry name" value="Recombination protein O, C-terminal domain"/>
    <property type="match status" value="1"/>
</dbReference>
<comment type="function">
    <text evidence="7">Involved in DNA repair and RecF pathway recombination.</text>
</comment>
<evidence type="ECO:0000256" key="3">
    <source>
        <dbReference type="ARBA" id="ARBA00022763"/>
    </source>
</evidence>
<protein>
    <recommendedName>
        <fullName evidence="2 7">DNA repair protein RecO</fullName>
    </recommendedName>
    <alternativeName>
        <fullName evidence="6 7">Recombination protein O</fullName>
    </alternativeName>
</protein>
<feature type="domain" description="DNA replication/recombination mediator RecO N-terminal" evidence="8">
    <location>
        <begin position="6"/>
        <end position="80"/>
    </location>
</feature>
<dbReference type="PANTHER" id="PTHR33991:SF1">
    <property type="entry name" value="DNA REPAIR PROTEIN RECO"/>
    <property type="match status" value="1"/>
</dbReference>
<organism evidence="9 10">
    <name type="scientific">Heyndrickxia coagulans</name>
    <name type="common">Weizmannia coagulans</name>
    <dbReference type="NCBI Taxonomy" id="1398"/>
    <lineage>
        <taxon>Bacteria</taxon>
        <taxon>Bacillati</taxon>
        <taxon>Bacillota</taxon>
        <taxon>Bacilli</taxon>
        <taxon>Bacillales</taxon>
        <taxon>Bacillaceae</taxon>
        <taxon>Heyndrickxia</taxon>
    </lineage>
</organism>
<evidence type="ECO:0000256" key="4">
    <source>
        <dbReference type="ARBA" id="ARBA00023172"/>
    </source>
</evidence>
<dbReference type="EMBL" id="LRPN01000033">
    <property type="protein sequence ID" value="KWZ84070.1"/>
    <property type="molecule type" value="Genomic_DNA"/>
</dbReference>
<dbReference type="InterPro" id="IPR022572">
    <property type="entry name" value="DNA_rep/recomb_RecO_N"/>
</dbReference>
<evidence type="ECO:0000313" key="10">
    <source>
        <dbReference type="Proteomes" id="UP000070376"/>
    </source>
</evidence>
<dbReference type="GO" id="GO:0043590">
    <property type="term" value="C:bacterial nucleoid"/>
    <property type="evidence" value="ECO:0007669"/>
    <property type="project" value="TreeGrafter"/>
</dbReference>
<dbReference type="InterPro" id="IPR012340">
    <property type="entry name" value="NA-bd_OB-fold"/>
</dbReference>
<dbReference type="PANTHER" id="PTHR33991">
    <property type="entry name" value="DNA REPAIR PROTEIN RECO"/>
    <property type="match status" value="1"/>
</dbReference>
<evidence type="ECO:0000256" key="5">
    <source>
        <dbReference type="ARBA" id="ARBA00023204"/>
    </source>
</evidence>
<dbReference type="GO" id="GO:0006310">
    <property type="term" value="P:DNA recombination"/>
    <property type="evidence" value="ECO:0007669"/>
    <property type="project" value="UniProtKB-UniRule"/>
</dbReference>
<dbReference type="InterPro" id="IPR042242">
    <property type="entry name" value="RecO_C"/>
</dbReference>
<evidence type="ECO:0000256" key="7">
    <source>
        <dbReference type="HAMAP-Rule" id="MF_00201"/>
    </source>
</evidence>
<sequence>MERLFEKCEGIVIKNTDYGESNKILHIYTKEFGKLGFMARGAKKPNSRLAAVSQVFTYGNFLFQPSRGLATLQQGETVSPMRHIREDIFKTAYAAYVVELLGRAVEDKKKNPSLFELLLRTLEYIDEGYDPEIIRDIFEMKMLNVLGMYPVMDKCAVCGNTEGPFAFSIRENGLLCPRCFARDPYRLPLSQPAIRLLRLFYFLDINRLGSISVKDSTKKELRTAISMYYDEYTGLQLKAGRFLSQIESLEKRLGPDNA</sequence>
<evidence type="ECO:0000313" key="9">
    <source>
        <dbReference type="EMBL" id="KWZ84070.1"/>
    </source>
</evidence>
<keyword evidence="4 7" id="KW-0233">DNA recombination</keyword>
<dbReference type="SUPFAM" id="SSF57863">
    <property type="entry name" value="ArfGap/RecO-like zinc finger"/>
    <property type="match status" value="1"/>
</dbReference>